<reference evidence="1" key="1">
    <citation type="journal article" date="2014" name="Front. Microbiol.">
        <title>High frequency of phylogenetically diverse reductive dehalogenase-homologous genes in deep subseafloor sedimentary metagenomes.</title>
        <authorList>
            <person name="Kawai M."/>
            <person name="Futagami T."/>
            <person name="Toyoda A."/>
            <person name="Takaki Y."/>
            <person name="Nishi S."/>
            <person name="Hori S."/>
            <person name="Arai W."/>
            <person name="Tsubouchi T."/>
            <person name="Morono Y."/>
            <person name="Uchiyama I."/>
            <person name="Ito T."/>
            <person name="Fujiyama A."/>
            <person name="Inagaki F."/>
            <person name="Takami H."/>
        </authorList>
    </citation>
    <scope>NUCLEOTIDE SEQUENCE</scope>
    <source>
        <strain evidence="1">Expedition CK06-06</strain>
    </source>
</reference>
<organism evidence="1">
    <name type="scientific">marine sediment metagenome</name>
    <dbReference type="NCBI Taxonomy" id="412755"/>
    <lineage>
        <taxon>unclassified sequences</taxon>
        <taxon>metagenomes</taxon>
        <taxon>ecological metagenomes</taxon>
    </lineage>
</organism>
<gene>
    <name evidence="1" type="ORF">S01H1_21329</name>
</gene>
<evidence type="ECO:0000313" key="1">
    <source>
        <dbReference type="EMBL" id="GAF93988.1"/>
    </source>
</evidence>
<feature type="non-terminal residue" evidence="1">
    <location>
        <position position="1"/>
    </location>
</feature>
<accession>X0TKC6</accession>
<sequence>LSQKSQEEDAQPIDLSEIQLFQKLIKELMGMQKELAVLQASQAIAGEAIQEAIEQLVNVTIATLKDVLIEMKNNIARDLPGSTLPDQMQGLVLNKMGEALKDAVPSILGSTYKRYKIR</sequence>
<name>X0TKC6_9ZZZZ</name>
<dbReference type="EMBL" id="BARS01011812">
    <property type="protein sequence ID" value="GAF93988.1"/>
    <property type="molecule type" value="Genomic_DNA"/>
</dbReference>
<protein>
    <submittedName>
        <fullName evidence="1">Uncharacterized protein</fullName>
    </submittedName>
</protein>
<comment type="caution">
    <text evidence="1">The sequence shown here is derived from an EMBL/GenBank/DDBJ whole genome shotgun (WGS) entry which is preliminary data.</text>
</comment>
<proteinExistence type="predicted"/>
<dbReference type="AlphaFoldDB" id="X0TKC6"/>